<evidence type="ECO:0000313" key="2">
    <source>
        <dbReference type="Proteomes" id="UP000000600"/>
    </source>
</evidence>
<dbReference type="RefSeq" id="XP_001446282.1">
    <property type="nucleotide sequence ID" value="XM_001446245.1"/>
</dbReference>
<dbReference type="InParanoid" id="A0D768"/>
<evidence type="ECO:0000313" key="1">
    <source>
        <dbReference type="EMBL" id="CAK78885.1"/>
    </source>
</evidence>
<dbReference type="KEGG" id="ptm:GSPATT00001926001"/>
<name>A0D768_PARTE</name>
<dbReference type="EMBL" id="CT868318">
    <property type="protein sequence ID" value="CAK78885.1"/>
    <property type="molecule type" value="Genomic_DNA"/>
</dbReference>
<gene>
    <name evidence="1" type="ORF">GSPATT00001926001</name>
</gene>
<protein>
    <submittedName>
        <fullName evidence="1">Uncharacterized protein</fullName>
    </submittedName>
</protein>
<sequence>MSEENISQRNQFELVKHANAVKRFENLEKLKLIDRLETLEKIKKSNDRLEIKKFMFQLQQRMFDAPDQFSIIKFSIGLKLILENMPKEVQRNQSVIRNFLALLIHARLQQPRNKQKQKKLRLNHLKCDSFNQLYMIAIIHTNINQSNIHLTGLNDDQFLLFKNYRIIFI</sequence>
<dbReference type="Proteomes" id="UP000000600">
    <property type="component" value="Unassembled WGS sequence"/>
</dbReference>
<organism evidence="1 2">
    <name type="scientific">Paramecium tetraurelia</name>
    <dbReference type="NCBI Taxonomy" id="5888"/>
    <lineage>
        <taxon>Eukaryota</taxon>
        <taxon>Sar</taxon>
        <taxon>Alveolata</taxon>
        <taxon>Ciliophora</taxon>
        <taxon>Intramacronucleata</taxon>
        <taxon>Oligohymenophorea</taxon>
        <taxon>Peniculida</taxon>
        <taxon>Parameciidae</taxon>
        <taxon>Paramecium</taxon>
    </lineage>
</organism>
<dbReference type="GeneID" id="5032067"/>
<accession>A0D768</accession>
<keyword evidence="2" id="KW-1185">Reference proteome</keyword>
<dbReference type="AlphaFoldDB" id="A0D768"/>
<proteinExistence type="predicted"/>
<reference evidence="1 2" key="1">
    <citation type="journal article" date="2006" name="Nature">
        <title>Global trends of whole-genome duplications revealed by the ciliate Paramecium tetraurelia.</title>
        <authorList>
            <consortium name="Genoscope"/>
            <person name="Aury J.-M."/>
            <person name="Jaillon O."/>
            <person name="Duret L."/>
            <person name="Noel B."/>
            <person name="Jubin C."/>
            <person name="Porcel B.M."/>
            <person name="Segurens B."/>
            <person name="Daubin V."/>
            <person name="Anthouard V."/>
            <person name="Aiach N."/>
            <person name="Arnaiz O."/>
            <person name="Billaut A."/>
            <person name="Beisson J."/>
            <person name="Blanc I."/>
            <person name="Bouhouche K."/>
            <person name="Camara F."/>
            <person name="Duharcourt S."/>
            <person name="Guigo R."/>
            <person name="Gogendeau D."/>
            <person name="Katinka M."/>
            <person name="Keller A.-M."/>
            <person name="Kissmehl R."/>
            <person name="Klotz C."/>
            <person name="Koll F."/>
            <person name="Le Moue A."/>
            <person name="Lepere C."/>
            <person name="Malinsky S."/>
            <person name="Nowacki M."/>
            <person name="Nowak J.K."/>
            <person name="Plattner H."/>
            <person name="Poulain J."/>
            <person name="Ruiz F."/>
            <person name="Serrano V."/>
            <person name="Zagulski M."/>
            <person name="Dessen P."/>
            <person name="Betermier M."/>
            <person name="Weissenbach J."/>
            <person name="Scarpelli C."/>
            <person name="Schachter V."/>
            <person name="Sperling L."/>
            <person name="Meyer E."/>
            <person name="Cohen J."/>
            <person name="Wincker P."/>
        </authorList>
    </citation>
    <scope>NUCLEOTIDE SEQUENCE [LARGE SCALE GENOMIC DNA]</scope>
    <source>
        <strain evidence="1 2">Stock d4-2</strain>
    </source>
</reference>
<dbReference type="HOGENOM" id="CLU_1581557_0_0_1"/>